<dbReference type="CDD" id="cd02851">
    <property type="entry name" value="E_set_GO_C"/>
    <property type="match status" value="1"/>
</dbReference>
<protein>
    <submittedName>
        <fullName evidence="5">Copper radical oxidase</fullName>
    </submittedName>
</protein>
<dbReference type="AlphaFoldDB" id="A0A2J6TEB2"/>
<keyword evidence="1 3" id="KW-0732">Signal</keyword>
<dbReference type="Proteomes" id="UP000235371">
    <property type="component" value="Unassembled WGS sequence"/>
</dbReference>
<evidence type="ECO:0000313" key="6">
    <source>
        <dbReference type="Proteomes" id="UP000235371"/>
    </source>
</evidence>
<dbReference type="InterPro" id="IPR014756">
    <property type="entry name" value="Ig_E-set"/>
</dbReference>
<dbReference type="Pfam" id="PF09118">
    <property type="entry name" value="GO-like_E_set"/>
    <property type="match status" value="1"/>
</dbReference>
<dbReference type="PROSITE" id="PS51212">
    <property type="entry name" value="WSC"/>
    <property type="match status" value="5"/>
</dbReference>
<dbReference type="InterPro" id="IPR002889">
    <property type="entry name" value="WSC_carb-bd"/>
</dbReference>
<evidence type="ECO:0000256" key="2">
    <source>
        <dbReference type="SAM" id="MobiDB-lite"/>
    </source>
</evidence>
<feature type="domain" description="WSC" evidence="4">
    <location>
        <begin position="435"/>
        <end position="530"/>
    </location>
</feature>
<dbReference type="EMBL" id="KZ613786">
    <property type="protein sequence ID" value="PMD61350.1"/>
    <property type="molecule type" value="Genomic_DNA"/>
</dbReference>
<dbReference type="InParanoid" id="A0A2J6TEB2"/>
<evidence type="ECO:0000256" key="1">
    <source>
        <dbReference type="ARBA" id="ARBA00022729"/>
    </source>
</evidence>
<feature type="compositionally biased region" description="Low complexity" evidence="2">
    <location>
        <begin position="254"/>
        <end position="290"/>
    </location>
</feature>
<organism evidence="5 6">
    <name type="scientific">Hyaloscypha bicolor E</name>
    <dbReference type="NCBI Taxonomy" id="1095630"/>
    <lineage>
        <taxon>Eukaryota</taxon>
        <taxon>Fungi</taxon>
        <taxon>Dikarya</taxon>
        <taxon>Ascomycota</taxon>
        <taxon>Pezizomycotina</taxon>
        <taxon>Leotiomycetes</taxon>
        <taxon>Helotiales</taxon>
        <taxon>Hyaloscyphaceae</taxon>
        <taxon>Hyaloscypha</taxon>
        <taxon>Hyaloscypha bicolor</taxon>
    </lineage>
</organism>
<evidence type="ECO:0000313" key="5">
    <source>
        <dbReference type="EMBL" id="PMD61350.1"/>
    </source>
</evidence>
<dbReference type="SUPFAM" id="SSF50965">
    <property type="entry name" value="Galactose oxidase, central domain"/>
    <property type="match status" value="1"/>
</dbReference>
<dbReference type="GeneID" id="36593840"/>
<dbReference type="RefSeq" id="XP_024738254.1">
    <property type="nucleotide sequence ID" value="XM_024885763.1"/>
</dbReference>
<dbReference type="STRING" id="1095630.A0A2J6TEB2"/>
<reference evidence="5 6" key="1">
    <citation type="submission" date="2016-04" db="EMBL/GenBank/DDBJ databases">
        <title>A degradative enzymes factory behind the ericoid mycorrhizal symbiosis.</title>
        <authorList>
            <consortium name="DOE Joint Genome Institute"/>
            <person name="Martino E."/>
            <person name="Morin E."/>
            <person name="Grelet G."/>
            <person name="Kuo A."/>
            <person name="Kohler A."/>
            <person name="Daghino S."/>
            <person name="Barry K."/>
            <person name="Choi C."/>
            <person name="Cichocki N."/>
            <person name="Clum A."/>
            <person name="Copeland A."/>
            <person name="Hainaut M."/>
            <person name="Haridas S."/>
            <person name="Labutti K."/>
            <person name="Lindquist E."/>
            <person name="Lipzen A."/>
            <person name="Khouja H.-R."/>
            <person name="Murat C."/>
            <person name="Ohm R."/>
            <person name="Olson A."/>
            <person name="Spatafora J."/>
            <person name="Veneault-Fourrey C."/>
            <person name="Henrissat B."/>
            <person name="Grigoriev I."/>
            <person name="Martin F."/>
            <person name="Perotto S."/>
        </authorList>
    </citation>
    <scope>NUCLEOTIDE SEQUENCE [LARGE SCALE GENOMIC DNA]</scope>
    <source>
        <strain evidence="5 6">E</strain>
    </source>
</reference>
<dbReference type="InterPro" id="IPR013783">
    <property type="entry name" value="Ig-like_fold"/>
</dbReference>
<evidence type="ECO:0000256" key="3">
    <source>
        <dbReference type="SAM" id="SignalP"/>
    </source>
</evidence>
<feature type="domain" description="WSC" evidence="4">
    <location>
        <begin position="548"/>
        <end position="672"/>
    </location>
</feature>
<dbReference type="SUPFAM" id="SSF81296">
    <property type="entry name" value="E set domains"/>
    <property type="match status" value="1"/>
</dbReference>
<dbReference type="Pfam" id="PF01822">
    <property type="entry name" value="WSC"/>
    <property type="match status" value="5"/>
</dbReference>
<name>A0A2J6TEB2_9HELO</name>
<dbReference type="InterPro" id="IPR037293">
    <property type="entry name" value="Gal_Oxidase_central_sf"/>
</dbReference>
<sequence>MVRKFGSALRALLCSFVTIEAAIIQERALVTPSKLPGTWVSKGCYVDVGRTLTGGGYTSATAMTDESCIAYCEKAGYIYAGTEYSQECYCGATLATGGVAAPAADCSMACTGNATEACGGPSRLNLFWSGTSGPQSNPGVGLWKFSGCYAEGTTGRALTIAPATAGGAANLTIANCLSACQTAGFNLAGAEYGGECYCDNAIQNGGKLAPGGLSDCNMLCNGNASEFCGAGSRLDVYDFNSKVVLPPYTTVTSQTSAKTSTTTTKPTTTAKSTKPTTAATSTKPTSTATSVRPTSTGPANKPAVGPYSYFGCQTEGTNARALAGTSTAADTMTLEVCQAFCTGFTYFGVEYGRECYCGNSFSAGSVAAPPADCSFPCPADGSELCGAGNRLSVYKLGTVTGSTSSTKGTTKGTTSTTTTKVSVTTSPAQTGFPTGWTYQGCWVDGAAGKILTHQQPNQQTTNSLQSCVATCKAAGYTIAGTEYGVECYCDNFVYNGAVLATNQADCNMPCPGAPTEMCGAGGRISMYSFGMPTVYAPPGPQTSGLPANWKYQGCLQDNIASKEDPGEMLNTFPYMVSENQTLNDPSACIAQCQKFGFNAAGLEYGSQCFCGDVQNIYVASAPSTFTDPTKIQRYTRSAVPQIVADGNCNVPCAGMPQYYCGAGNLLSYYSWVGATPLYNFGMPTGNAAGSYSLLIGGVVVPLIVSQGVNGKVSFLEKHGTGEANGTGAYELDLSLMTGLQSDVFCAAGLTLPDKAGRQLTAGGWAGESNYGIRLYIPDGSAGVNGTNQWVEDTVNLQLQVPRWYPSGLIMANGSVLIVGGEVGQNAAEQPTLEILPATGVPTKTTSSGYSNTTVYLDFLARTWPFNLYPFIAVIPQGIFIAYYNEARILDEKTFATIKTLPNMPGAVNNPNGGRTYQLEGAMVLLPQYAPYSAPLGVLICGGSTEGGGYAIDNCISTQPGAANPTWTIERMPSRRVMPCMAGLPDGTYLILNGGEHGVAGFGLGGVPNFNAVLYDPAKPVNQRMSIMANTTVARLYHSEATTLLDGRVLVSGSDPSGQYPTPAGTWPEEYRMEVFTPPYLLSGLARPTFTITNKDWSYGQTVAFTVTSGGTANLKVSLLGSTVSTHGNSMGQRTIFPAFTCNGNACTVTAPPDAHTSPPGWFMMFILNGPTPSVGVFVRIGGDPAQLGNWPKLPGFTLPGV</sequence>
<evidence type="ECO:0000259" key="4">
    <source>
        <dbReference type="PROSITE" id="PS51212"/>
    </source>
</evidence>
<dbReference type="PANTHER" id="PTHR32208:SF105">
    <property type="entry name" value="COPPER RADICAL OXIDASE"/>
    <property type="match status" value="1"/>
</dbReference>
<dbReference type="PANTHER" id="PTHR32208">
    <property type="entry name" value="SECRETED PROTEIN-RELATED"/>
    <property type="match status" value="1"/>
</dbReference>
<dbReference type="InterPro" id="IPR015202">
    <property type="entry name" value="GO-like_E_set"/>
</dbReference>
<feature type="chain" id="PRO_5014375182" evidence="3">
    <location>
        <begin position="22"/>
        <end position="1201"/>
    </location>
</feature>
<dbReference type="Gene3D" id="2.130.10.80">
    <property type="entry name" value="Galactose oxidase/kelch, beta-propeller"/>
    <property type="match status" value="1"/>
</dbReference>
<feature type="signal peptide" evidence="3">
    <location>
        <begin position="1"/>
        <end position="21"/>
    </location>
</feature>
<dbReference type="Pfam" id="PF07250">
    <property type="entry name" value="Glyoxal_oxid_N"/>
    <property type="match status" value="1"/>
</dbReference>
<keyword evidence="6" id="KW-1185">Reference proteome</keyword>
<feature type="domain" description="WSC" evidence="4">
    <location>
        <begin position="38"/>
        <end position="130"/>
    </location>
</feature>
<dbReference type="InterPro" id="IPR011043">
    <property type="entry name" value="Gal_Oxase/kelch_b-propeller"/>
</dbReference>
<feature type="domain" description="WSC" evidence="4">
    <location>
        <begin position="306"/>
        <end position="397"/>
    </location>
</feature>
<dbReference type="OrthoDB" id="2019572at2759"/>
<dbReference type="SMART" id="SM00321">
    <property type="entry name" value="WSC"/>
    <property type="match status" value="5"/>
</dbReference>
<feature type="domain" description="WSC" evidence="4">
    <location>
        <begin position="142"/>
        <end position="240"/>
    </location>
</feature>
<proteinExistence type="predicted"/>
<dbReference type="Gene3D" id="2.60.40.10">
    <property type="entry name" value="Immunoglobulins"/>
    <property type="match status" value="1"/>
</dbReference>
<accession>A0A2J6TEB2</accession>
<feature type="region of interest" description="Disordered" evidence="2">
    <location>
        <begin position="254"/>
        <end position="300"/>
    </location>
</feature>
<dbReference type="InterPro" id="IPR009880">
    <property type="entry name" value="Glyoxal_oxidase_N"/>
</dbReference>
<gene>
    <name evidence="5" type="ORF">K444DRAFT_652108</name>
</gene>